<evidence type="ECO:0000256" key="1">
    <source>
        <dbReference type="ARBA" id="ARBA00023002"/>
    </source>
</evidence>
<dbReference type="AlphaFoldDB" id="A0A2U8FV73"/>
<protein>
    <submittedName>
        <fullName evidence="3">Flavin reductase</fullName>
    </submittedName>
</protein>
<dbReference type="InterPro" id="IPR012349">
    <property type="entry name" value="Split_barrel_FMN-bd"/>
</dbReference>
<organism evidence="3 4">
    <name type="scientific">Aquabacterium olei</name>
    <dbReference type="NCBI Taxonomy" id="1296669"/>
    <lineage>
        <taxon>Bacteria</taxon>
        <taxon>Pseudomonadati</taxon>
        <taxon>Pseudomonadota</taxon>
        <taxon>Betaproteobacteria</taxon>
        <taxon>Burkholderiales</taxon>
        <taxon>Aquabacterium</taxon>
    </lineage>
</organism>
<keyword evidence="4" id="KW-1185">Reference proteome</keyword>
<dbReference type="Gene3D" id="2.30.110.10">
    <property type="entry name" value="Electron Transport, Fmn-binding Protein, Chain A"/>
    <property type="match status" value="1"/>
</dbReference>
<evidence type="ECO:0000313" key="4">
    <source>
        <dbReference type="Proteomes" id="UP000244892"/>
    </source>
</evidence>
<dbReference type="SMART" id="SM00903">
    <property type="entry name" value="Flavin_Reduct"/>
    <property type="match status" value="1"/>
</dbReference>
<dbReference type="EMBL" id="CP029210">
    <property type="protein sequence ID" value="AWI54971.1"/>
    <property type="molecule type" value="Genomic_DNA"/>
</dbReference>
<name>A0A2U8FV73_9BURK</name>
<dbReference type="GO" id="GO:0010181">
    <property type="term" value="F:FMN binding"/>
    <property type="evidence" value="ECO:0007669"/>
    <property type="project" value="InterPro"/>
</dbReference>
<dbReference type="Pfam" id="PF01613">
    <property type="entry name" value="Flavin_Reduct"/>
    <property type="match status" value="1"/>
</dbReference>
<dbReference type="SUPFAM" id="SSF50475">
    <property type="entry name" value="FMN-binding split barrel"/>
    <property type="match status" value="1"/>
</dbReference>
<keyword evidence="1" id="KW-0560">Oxidoreductase</keyword>
<reference evidence="3 4" key="1">
    <citation type="submission" date="2018-05" db="EMBL/GenBank/DDBJ databases">
        <title>complete genome sequence of Aquabacterium olei NBRC 110486.</title>
        <authorList>
            <person name="Tang B."/>
            <person name="Chang J."/>
            <person name="Zhang L."/>
            <person name="Yang H."/>
        </authorList>
    </citation>
    <scope>NUCLEOTIDE SEQUENCE [LARGE SCALE GENOMIC DNA]</scope>
    <source>
        <strain evidence="3 4">NBRC 110486</strain>
    </source>
</reference>
<proteinExistence type="predicted"/>
<dbReference type="PANTHER" id="PTHR30466">
    <property type="entry name" value="FLAVIN REDUCTASE"/>
    <property type="match status" value="1"/>
</dbReference>
<evidence type="ECO:0000259" key="2">
    <source>
        <dbReference type="SMART" id="SM00903"/>
    </source>
</evidence>
<dbReference type="RefSeq" id="WP_109038090.1">
    <property type="nucleotide sequence ID" value="NZ_CP029210.1"/>
</dbReference>
<evidence type="ECO:0000313" key="3">
    <source>
        <dbReference type="EMBL" id="AWI54971.1"/>
    </source>
</evidence>
<sequence length="173" mass="18577">MSTLPDSAPAAVQPPFTAEVFRAALGQFTTGVTIVTARDPQGQLIGLTANSFNSVSLTPPLVLWSLSRQSTSMPGFLRASHYAINVLAADQRLLAERFARKGIDRFEGTPWRAGLTGAPLIDGAVATFECSHHGRHDAGDHVIFVGQVEHCNRRVGAAPLVYHGGRFFTDLPI</sequence>
<feature type="domain" description="Flavin reductase like" evidence="2">
    <location>
        <begin position="25"/>
        <end position="169"/>
    </location>
</feature>
<dbReference type="GO" id="GO:0042602">
    <property type="term" value="F:riboflavin reductase (NADPH) activity"/>
    <property type="evidence" value="ECO:0007669"/>
    <property type="project" value="TreeGrafter"/>
</dbReference>
<dbReference type="OrthoDB" id="9792858at2"/>
<dbReference type="InterPro" id="IPR050268">
    <property type="entry name" value="NADH-dep_flavin_reductase"/>
</dbReference>
<accession>A0A2U8FV73</accession>
<dbReference type="KEGG" id="aon:DEH84_17240"/>
<dbReference type="InterPro" id="IPR002563">
    <property type="entry name" value="Flavin_Rdtase-like_dom"/>
</dbReference>
<dbReference type="PANTHER" id="PTHR30466:SF1">
    <property type="entry name" value="FMN REDUCTASE (NADH) RUTF"/>
    <property type="match status" value="1"/>
</dbReference>
<gene>
    <name evidence="3" type="ORF">DEH84_17240</name>
</gene>
<dbReference type="Proteomes" id="UP000244892">
    <property type="component" value="Chromosome"/>
</dbReference>